<accession>A0A0M0JIS5</accession>
<name>A0A0M0JIS5_9EUKA</name>
<dbReference type="Proteomes" id="UP000037460">
    <property type="component" value="Unassembled WGS sequence"/>
</dbReference>
<reference evidence="2" key="1">
    <citation type="journal article" date="2015" name="PLoS Genet.">
        <title>Genome Sequence and Transcriptome Analyses of Chrysochromulina tobin: Metabolic Tools for Enhanced Algal Fitness in the Prominent Order Prymnesiales (Haptophyceae).</title>
        <authorList>
            <person name="Hovde B.T."/>
            <person name="Deodato C.R."/>
            <person name="Hunsperger H.M."/>
            <person name="Ryken S.A."/>
            <person name="Yost W."/>
            <person name="Jha R.K."/>
            <person name="Patterson J."/>
            <person name="Monnat R.J. Jr."/>
            <person name="Barlow S.B."/>
            <person name="Starkenburg S.R."/>
            <person name="Cattolico R.A."/>
        </authorList>
    </citation>
    <scope>NUCLEOTIDE SEQUENCE</scope>
    <source>
        <strain evidence="2">CCMP291</strain>
    </source>
</reference>
<protein>
    <submittedName>
        <fullName evidence="1">Glutathione s-transferase</fullName>
    </submittedName>
</protein>
<dbReference type="InterPro" id="IPR036282">
    <property type="entry name" value="Glutathione-S-Trfase_C_sf"/>
</dbReference>
<gene>
    <name evidence="1" type="ORF">Ctob_006964</name>
</gene>
<proteinExistence type="predicted"/>
<dbReference type="AlphaFoldDB" id="A0A0M0JIS5"/>
<organism evidence="1 2">
    <name type="scientific">Chrysochromulina tobinii</name>
    <dbReference type="NCBI Taxonomy" id="1460289"/>
    <lineage>
        <taxon>Eukaryota</taxon>
        <taxon>Haptista</taxon>
        <taxon>Haptophyta</taxon>
        <taxon>Prymnesiophyceae</taxon>
        <taxon>Prymnesiales</taxon>
        <taxon>Chrysochromulinaceae</taxon>
        <taxon>Chrysochromulina</taxon>
    </lineage>
</organism>
<evidence type="ECO:0000313" key="2">
    <source>
        <dbReference type="Proteomes" id="UP000037460"/>
    </source>
</evidence>
<comment type="caution">
    <text evidence="1">The sequence shown here is derived from an EMBL/GenBank/DDBJ whole genome shotgun (WGS) entry which is preliminary data.</text>
</comment>
<dbReference type="SUPFAM" id="SSF47616">
    <property type="entry name" value="GST C-terminal domain-like"/>
    <property type="match status" value="1"/>
</dbReference>
<dbReference type="GO" id="GO:0016740">
    <property type="term" value="F:transferase activity"/>
    <property type="evidence" value="ECO:0007669"/>
    <property type="project" value="UniProtKB-KW"/>
</dbReference>
<dbReference type="EMBL" id="JWZX01002848">
    <property type="protein sequence ID" value="KOO26464.1"/>
    <property type="molecule type" value="Genomic_DNA"/>
</dbReference>
<evidence type="ECO:0000313" key="1">
    <source>
        <dbReference type="EMBL" id="KOO26464.1"/>
    </source>
</evidence>
<dbReference type="Gene3D" id="1.20.1050.10">
    <property type="match status" value="1"/>
</dbReference>
<sequence length="370" mass="40994">MPTVRLGNGEWRQDSAVICDEIESQHPQPITKPSGAAQQLASLMIELHADEWLPMLALHHRWNDAENAAWATREFGRCAFPLLPAAISARLVAPFVSKMQSFRTVQGVQSEATRAGAERYSTTLISALEGHFGAASHAFLLGDRPCRGDFSLYGPLWAHLYRDPHSREALFGGAPNVVRWMERLHGHATDPAFPNLPCRRHDATPGDTISGAFLASDEVPATLDPLFRGLFAEHWPFLAQLVHALDAHLDGAAAEAKTARGSATAAATSEPPLPLHVPRALEYGAFTVGGARGERRRLGYTAWRLQRPLSFYRSLELAPSRSMELASVTKWLDRLEVLEAFRAVRPRWRIERESELPLRQEVLSATRAQV</sequence>
<dbReference type="OrthoDB" id="4951845at2759"/>
<keyword evidence="2" id="KW-1185">Reference proteome</keyword>
<keyword evidence="1" id="KW-0808">Transferase</keyword>